<feature type="domain" description="ABC transmembrane type-1" evidence="8">
    <location>
        <begin position="106"/>
        <end position="307"/>
    </location>
</feature>
<feature type="transmembrane region" description="Helical" evidence="7">
    <location>
        <begin position="16"/>
        <end position="37"/>
    </location>
</feature>
<feature type="transmembrane region" description="Helical" evidence="7">
    <location>
        <begin position="238"/>
        <end position="264"/>
    </location>
</feature>
<evidence type="ECO:0000256" key="5">
    <source>
        <dbReference type="ARBA" id="ARBA00022989"/>
    </source>
</evidence>
<feature type="transmembrane region" description="Helical" evidence="7">
    <location>
        <begin position="181"/>
        <end position="204"/>
    </location>
</feature>
<dbReference type="GO" id="GO:0005886">
    <property type="term" value="C:plasma membrane"/>
    <property type="evidence" value="ECO:0007669"/>
    <property type="project" value="UniProtKB-SubCell"/>
</dbReference>
<accession>A0AAW8DNI1</accession>
<comment type="subcellular location">
    <subcellularLocation>
        <location evidence="1 7">Cell membrane</location>
        <topology evidence="1 7">Multi-pass membrane protein</topology>
    </subcellularLocation>
</comment>
<dbReference type="RefSeq" id="WP_306964698.1">
    <property type="nucleotide sequence ID" value="NZ_JAUSRG010000033.1"/>
</dbReference>
<comment type="caution">
    <text evidence="9">The sequence shown here is derived from an EMBL/GenBank/DDBJ whole genome shotgun (WGS) entry which is preliminary data.</text>
</comment>
<evidence type="ECO:0000256" key="7">
    <source>
        <dbReference type="RuleBase" id="RU363032"/>
    </source>
</evidence>
<dbReference type="PANTHER" id="PTHR43163">
    <property type="entry name" value="DIPEPTIDE TRANSPORT SYSTEM PERMEASE PROTEIN DPPB-RELATED"/>
    <property type="match status" value="1"/>
</dbReference>
<keyword evidence="2 7" id="KW-0813">Transport</keyword>
<dbReference type="Pfam" id="PF00528">
    <property type="entry name" value="BPD_transp_1"/>
    <property type="match status" value="1"/>
</dbReference>
<dbReference type="SUPFAM" id="SSF161098">
    <property type="entry name" value="MetI-like"/>
    <property type="match status" value="1"/>
</dbReference>
<sequence length="339" mass="35827">MNVIARVTRSYVTRRVMFAVLVLWAVFTAVFIILFIVPGDPAQVIAGGAGGLEATDEQLAAIRAQYGLDQPVIVQYFSMLWGAVTLDWGTSFVFKQPVLPLLAANFASTAQLAAFALIVAVLLGLLIGGLAAYTQSRLLSSTLDALPPIGVATPTFWVGLVLMQVFSFTLGWFPASGDQGLASVVLPGLTMAIPAAAIIAQVFAKSLRTASNEPFVPVARAKGLSRLRVFLSHTARNALLPTVTVMGLVIGSLFAASTVSETIFSRNGLGMALQHSVQSKDIPMVLGAVMLVAGVYVITTLVVDLLYPLIDPRLRSQTARISAANGPSEQSAIEERVSA</sequence>
<reference evidence="9 11" key="1">
    <citation type="submission" date="2023-07" db="EMBL/GenBank/DDBJ databases">
        <title>Sorghum-associated microbial communities from plants grown in Nebraska, USA.</title>
        <authorList>
            <person name="Schachtman D."/>
        </authorList>
    </citation>
    <scope>NUCLEOTIDE SEQUENCE</scope>
    <source>
        <strain evidence="9">DS1006</strain>
        <strain evidence="10 11">DS1016</strain>
    </source>
</reference>
<dbReference type="EMBL" id="JAUSTF010000028">
    <property type="protein sequence ID" value="MDQ0183430.1"/>
    <property type="molecule type" value="Genomic_DNA"/>
</dbReference>
<feature type="transmembrane region" description="Helical" evidence="7">
    <location>
        <begin position="155"/>
        <end position="175"/>
    </location>
</feature>
<evidence type="ECO:0000256" key="4">
    <source>
        <dbReference type="ARBA" id="ARBA00022692"/>
    </source>
</evidence>
<dbReference type="InterPro" id="IPR045621">
    <property type="entry name" value="BPD_transp_1_N"/>
</dbReference>
<dbReference type="EMBL" id="JAUSRG010000033">
    <property type="protein sequence ID" value="MDP9907897.1"/>
    <property type="molecule type" value="Genomic_DNA"/>
</dbReference>
<evidence type="ECO:0000313" key="9">
    <source>
        <dbReference type="EMBL" id="MDP9907897.1"/>
    </source>
</evidence>
<evidence type="ECO:0000313" key="11">
    <source>
        <dbReference type="Proteomes" id="UP001230951"/>
    </source>
</evidence>
<comment type="similarity">
    <text evidence="7">Belongs to the binding-protein-dependent transport system permease family.</text>
</comment>
<dbReference type="CDD" id="cd06261">
    <property type="entry name" value="TM_PBP2"/>
    <property type="match status" value="1"/>
</dbReference>
<evidence type="ECO:0000313" key="10">
    <source>
        <dbReference type="EMBL" id="MDQ0183430.1"/>
    </source>
</evidence>
<dbReference type="Proteomes" id="UP001242995">
    <property type="component" value="Unassembled WGS sequence"/>
</dbReference>
<dbReference type="InterPro" id="IPR035906">
    <property type="entry name" value="MetI-like_sf"/>
</dbReference>
<evidence type="ECO:0000259" key="8">
    <source>
        <dbReference type="PROSITE" id="PS50928"/>
    </source>
</evidence>
<dbReference type="AlphaFoldDB" id="A0AAW8DNI1"/>
<dbReference type="PROSITE" id="PS50928">
    <property type="entry name" value="ABC_TM1"/>
    <property type="match status" value="1"/>
</dbReference>
<evidence type="ECO:0000313" key="12">
    <source>
        <dbReference type="Proteomes" id="UP001242995"/>
    </source>
</evidence>
<organism evidence="9 12">
    <name type="scientific">Arthrobacter bambusae</name>
    <dbReference type="NCBI Taxonomy" id="1338426"/>
    <lineage>
        <taxon>Bacteria</taxon>
        <taxon>Bacillati</taxon>
        <taxon>Actinomycetota</taxon>
        <taxon>Actinomycetes</taxon>
        <taxon>Micrococcales</taxon>
        <taxon>Micrococcaceae</taxon>
        <taxon>Arthrobacter</taxon>
    </lineage>
</organism>
<dbReference type="Gene3D" id="1.10.3720.10">
    <property type="entry name" value="MetI-like"/>
    <property type="match status" value="1"/>
</dbReference>
<protein>
    <submittedName>
        <fullName evidence="9">Peptide/nickel transport system permease protein</fullName>
    </submittedName>
</protein>
<dbReference type="Proteomes" id="UP001230951">
    <property type="component" value="Unassembled WGS sequence"/>
</dbReference>
<feature type="transmembrane region" description="Helical" evidence="7">
    <location>
        <begin position="112"/>
        <end position="134"/>
    </location>
</feature>
<keyword evidence="3" id="KW-1003">Cell membrane</keyword>
<proteinExistence type="inferred from homology"/>
<dbReference type="InterPro" id="IPR000515">
    <property type="entry name" value="MetI-like"/>
</dbReference>
<dbReference type="PANTHER" id="PTHR43163:SF6">
    <property type="entry name" value="DIPEPTIDE TRANSPORT SYSTEM PERMEASE PROTEIN DPPB-RELATED"/>
    <property type="match status" value="1"/>
</dbReference>
<keyword evidence="5 7" id="KW-1133">Transmembrane helix</keyword>
<keyword evidence="11" id="KW-1185">Reference proteome</keyword>
<dbReference type="Pfam" id="PF19300">
    <property type="entry name" value="BPD_transp_1_N"/>
    <property type="match status" value="1"/>
</dbReference>
<keyword evidence="6 7" id="KW-0472">Membrane</keyword>
<keyword evidence="4 7" id="KW-0812">Transmembrane</keyword>
<evidence type="ECO:0000256" key="3">
    <source>
        <dbReference type="ARBA" id="ARBA00022475"/>
    </source>
</evidence>
<dbReference type="GO" id="GO:0055085">
    <property type="term" value="P:transmembrane transport"/>
    <property type="evidence" value="ECO:0007669"/>
    <property type="project" value="InterPro"/>
</dbReference>
<evidence type="ECO:0000256" key="6">
    <source>
        <dbReference type="ARBA" id="ARBA00023136"/>
    </source>
</evidence>
<feature type="transmembrane region" description="Helical" evidence="7">
    <location>
        <begin position="284"/>
        <end position="307"/>
    </location>
</feature>
<name>A0AAW8DNI1_9MICC</name>
<gene>
    <name evidence="9" type="ORF">J2S90_004892</name>
    <name evidence="10" type="ORF">J2S93_004892</name>
</gene>
<evidence type="ECO:0000256" key="1">
    <source>
        <dbReference type="ARBA" id="ARBA00004651"/>
    </source>
</evidence>
<evidence type="ECO:0000256" key="2">
    <source>
        <dbReference type="ARBA" id="ARBA00022448"/>
    </source>
</evidence>